<name>A0ABQ5XLW5_9GAMM</name>
<comment type="caution">
    <text evidence="2">The sequence shown here is derived from an EMBL/GenBank/DDBJ whole genome shotgun (WGS) entry which is preliminary data.</text>
</comment>
<accession>A0ABQ5XLW5</accession>
<reference evidence="3" key="1">
    <citation type="journal article" date="2019" name="Int. J. Syst. Evol. Microbiol.">
        <title>The Global Catalogue of Microorganisms (GCM) 10K type strain sequencing project: providing services to taxonomists for standard genome sequencing and annotation.</title>
        <authorList>
            <consortium name="The Broad Institute Genomics Platform"/>
            <consortium name="The Broad Institute Genome Sequencing Center for Infectious Disease"/>
            <person name="Wu L."/>
            <person name="Ma J."/>
        </authorList>
    </citation>
    <scope>NUCLEOTIDE SEQUENCE [LARGE SCALE GENOMIC DNA]</scope>
    <source>
        <strain evidence="3">NBRC 111980</strain>
    </source>
</reference>
<keyword evidence="1" id="KW-0732">Signal</keyword>
<evidence type="ECO:0000256" key="1">
    <source>
        <dbReference type="SAM" id="SignalP"/>
    </source>
</evidence>
<gene>
    <name evidence="2" type="ORF">GCM10007901_15040</name>
</gene>
<proteinExistence type="predicted"/>
<keyword evidence="3" id="KW-1185">Reference proteome</keyword>
<sequence length="376" mass="41343">MSRVTIAFAQWTGMLVLFLCAGYARAANPPSISGIWKGTLGAQPITACYTSAEYGFYYYDKHATPIRLSLYVPANLPDVNAAQLRFKEASPGHKENQADSVWTIRTADAERLVAIWSGHGKELAIRLNRVRNSGNCGDKSFIDGIHFPVASTEIDKVSGIHYVKLSYMNADEFRNERPSMLIRLVGKDKITAKINADLLDVMPDSPTYCPSGDNNDSAATESPGSGELEPVFLTEHWVYATWVFYPGSCGSAEVPERGGVLWNRVTGEKMTDLWSWFGSGKKTATKSLELIIGRHMEKSVARDEESDEDVVACDDSMGVSDDIDVSMDAKGFVFWLGAGSMRPCTVQVPFAEIIPMLNDKGRANVASIRTDLARYP</sequence>
<evidence type="ECO:0000313" key="3">
    <source>
        <dbReference type="Proteomes" id="UP001156670"/>
    </source>
</evidence>
<protein>
    <submittedName>
        <fullName evidence="2">Uncharacterized protein</fullName>
    </submittedName>
</protein>
<dbReference type="EMBL" id="BSOB01000010">
    <property type="protein sequence ID" value="GLQ92553.1"/>
    <property type="molecule type" value="Genomic_DNA"/>
</dbReference>
<feature type="signal peptide" evidence="1">
    <location>
        <begin position="1"/>
        <end position="26"/>
    </location>
</feature>
<feature type="chain" id="PRO_5045277352" evidence="1">
    <location>
        <begin position="27"/>
        <end position="376"/>
    </location>
</feature>
<organism evidence="2 3">
    <name type="scientific">Dyella acidisoli</name>
    <dbReference type="NCBI Taxonomy" id="1867834"/>
    <lineage>
        <taxon>Bacteria</taxon>
        <taxon>Pseudomonadati</taxon>
        <taxon>Pseudomonadota</taxon>
        <taxon>Gammaproteobacteria</taxon>
        <taxon>Lysobacterales</taxon>
        <taxon>Rhodanobacteraceae</taxon>
        <taxon>Dyella</taxon>
    </lineage>
</organism>
<evidence type="ECO:0000313" key="2">
    <source>
        <dbReference type="EMBL" id="GLQ92553.1"/>
    </source>
</evidence>
<dbReference type="Proteomes" id="UP001156670">
    <property type="component" value="Unassembled WGS sequence"/>
</dbReference>